<dbReference type="GO" id="GO:0061630">
    <property type="term" value="F:ubiquitin protein ligase activity"/>
    <property type="evidence" value="ECO:0007669"/>
    <property type="project" value="InterPro"/>
</dbReference>
<dbReference type="InterPro" id="IPR006800">
    <property type="entry name" value="Pellino_fam"/>
</dbReference>
<dbReference type="Pfam" id="PF04710">
    <property type="entry name" value="Pellino_FHA"/>
    <property type="match status" value="1"/>
</dbReference>
<organism evidence="2 3">
    <name type="scientific">Sinocyclocheilus rhinocerous</name>
    <dbReference type="NCBI Taxonomy" id="307959"/>
    <lineage>
        <taxon>Eukaryota</taxon>
        <taxon>Metazoa</taxon>
        <taxon>Chordata</taxon>
        <taxon>Craniata</taxon>
        <taxon>Vertebrata</taxon>
        <taxon>Euteleostomi</taxon>
        <taxon>Actinopterygii</taxon>
        <taxon>Neopterygii</taxon>
        <taxon>Teleostei</taxon>
        <taxon>Ostariophysi</taxon>
        <taxon>Cypriniformes</taxon>
        <taxon>Cyprinidae</taxon>
        <taxon>Cyprininae</taxon>
        <taxon>Sinocyclocheilus</taxon>
    </lineage>
</organism>
<dbReference type="Ensembl" id="ENSSRHT00000056355.1">
    <property type="protein sequence ID" value="ENSSRHP00000054817.1"/>
    <property type="gene ID" value="ENSSRHG00000027604.1"/>
</dbReference>
<dbReference type="GO" id="GO:0008592">
    <property type="term" value="P:regulation of Toll signaling pathway"/>
    <property type="evidence" value="ECO:0007669"/>
    <property type="project" value="InterPro"/>
</dbReference>
<protein>
    <recommendedName>
        <fullName evidence="1">Pellino FHA domain-containing protein</fullName>
    </recommendedName>
</protein>
<reference evidence="2" key="2">
    <citation type="submission" date="2025-09" db="UniProtKB">
        <authorList>
            <consortium name="Ensembl"/>
        </authorList>
    </citation>
    <scope>IDENTIFICATION</scope>
</reference>
<reference evidence="2" key="1">
    <citation type="submission" date="2025-08" db="UniProtKB">
        <authorList>
            <consortium name="Ensembl"/>
        </authorList>
    </citation>
    <scope>IDENTIFICATION</scope>
</reference>
<name>A0A673JSA6_9TELE</name>
<proteinExistence type="predicted"/>
<dbReference type="PANTHER" id="PTHR12098:SF7">
    <property type="entry name" value="E3 UBIQUITIN-PROTEIN LIGASE PELLINO HOMOLOG 2-LIKE"/>
    <property type="match status" value="1"/>
</dbReference>
<dbReference type="AlphaFoldDB" id="A0A673JSA6"/>
<accession>A0A673JSA6</accession>
<keyword evidence="3" id="KW-1185">Reference proteome</keyword>
<dbReference type="GO" id="GO:0000209">
    <property type="term" value="P:protein polyubiquitination"/>
    <property type="evidence" value="ECO:0007669"/>
    <property type="project" value="InterPro"/>
</dbReference>
<sequence>MRFPLDILKSGVSSTSTSVLLCCRYNGSLPGGDRGRKRSRFALYRRAKANGVKPSAVHILSNPQDSKAVNSRGQHSISFTLSRNQTVVVEYCHDNNTDMFQIGRSTESPIDFVVTDTPGGSQESEDSSSAPSTISRFACRIVCDRNPPYTARIYAAGFDSSKNIFLGVSITAGVCRGAAIY</sequence>
<evidence type="ECO:0000313" key="2">
    <source>
        <dbReference type="Ensembl" id="ENSSRHP00000054817.1"/>
    </source>
</evidence>
<dbReference type="InterPro" id="IPR048334">
    <property type="entry name" value="Pellino_FHA"/>
</dbReference>
<feature type="domain" description="Pellino FHA" evidence="1">
    <location>
        <begin position="20"/>
        <end position="167"/>
    </location>
</feature>
<dbReference type="Proteomes" id="UP000472270">
    <property type="component" value="Unassembled WGS sequence"/>
</dbReference>
<evidence type="ECO:0000259" key="1">
    <source>
        <dbReference type="Pfam" id="PF04710"/>
    </source>
</evidence>
<evidence type="ECO:0000313" key="3">
    <source>
        <dbReference type="Proteomes" id="UP000472270"/>
    </source>
</evidence>
<dbReference type="PANTHER" id="PTHR12098">
    <property type="entry name" value="E3 UBIQUITIN-PROTEIN LIGASE PELLINO-RELATED"/>
    <property type="match status" value="1"/>
</dbReference>